<keyword evidence="2" id="KW-1185">Reference proteome</keyword>
<protein>
    <submittedName>
        <fullName evidence="1">Uncharacterized protein</fullName>
    </submittedName>
</protein>
<comment type="caution">
    <text evidence="1">The sequence shown here is derived from an EMBL/GenBank/DDBJ whole genome shotgun (WGS) entry which is preliminary data.</text>
</comment>
<dbReference type="EMBL" id="LHXV01000007">
    <property type="protein sequence ID" value="KXB01587.1"/>
    <property type="molecule type" value="Genomic_DNA"/>
</dbReference>
<dbReference type="Proteomes" id="UP000070344">
    <property type="component" value="Unassembled WGS sequence"/>
</dbReference>
<sequence>MKKESAGEIMEQLCKEYQENPQGWSFWKSPLASSSESYVAYLIRKRGVFPKTGFHLHFQPHRSSAKRPLSALIRVNISDSCRHKNQLQKPLF</sequence>
<name>A0A133V598_9EURY</name>
<gene>
    <name evidence="1" type="ORF">AKJ41_00885</name>
</gene>
<proteinExistence type="predicted"/>
<dbReference type="AlphaFoldDB" id="A0A133V598"/>
<accession>A0A133V598</accession>
<evidence type="ECO:0000313" key="2">
    <source>
        <dbReference type="Proteomes" id="UP000070344"/>
    </source>
</evidence>
<evidence type="ECO:0000313" key="1">
    <source>
        <dbReference type="EMBL" id="KXB01587.1"/>
    </source>
</evidence>
<reference evidence="1 2" key="1">
    <citation type="journal article" date="2016" name="Sci. Rep.">
        <title>Metabolic traits of an uncultured archaeal lineage -MSBL1- from brine pools of the Red Sea.</title>
        <authorList>
            <person name="Mwirichia R."/>
            <person name="Alam I."/>
            <person name="Rashid M."/>
            <person name="Vinu M."/>
            <person name="Ba-Alawi W."/>
            <person name="Anthony Kamau A."/>
            <person name="Kamanda Ngugi D."/>
            <person name="Goker M."/>
            <person name="Klenk H.P."/>
            <person name="Bajic V."/>
            <person name="Stingl U."/>
        </authorList>
    </citation>
    <scope>NUCLEOTIDE SEQUENCE [LARGE SCALE GENOMIC DNA]</scope>
    <source>
        <strain evidence="1">SCGC-AAA259O05</strain>
    </source>
</reference>
<organism evidence="1 2">
    <name type="scientific">candidate division MSBL1 archaeon SCGC-AAA259O05</name>
    <dbReference type="NCBI Taxonomy" id="1698271"/>
    <lineage>
        <taxon>Archaea</taxon>
        <taxon>Methanobacteriati</taxon>
        <taxon>Methanobacteriota</taxon>
        <taxon>candidate division MSBL1</taxon>
    </lineage>
</organism>